<reference evidence="2" key="1">
    <citation type="submission" date="2018-03" db="EMBL/GenBank/DDBJ databases">
        <authorList>
            <person name="Batty M. E."/>
            <person name="Batty M E."/>
        </authorList>
    </citation>
    <scope>NUCLEOTIDE SEQUENCE [LARGE SCALE GENOMIC DNA]</scope>
</reference>
<dbReference type="Proteomes" id="UP000244889">
    <property type="component" value="Unassembled WGS sequence"/>
</dbReference>
<protein>
    <submittedName>
        <fullName evidence="1">IS630 family transposase</fullName>
    </submittedName>
</protein>
<accession>A0A2R8EZS1</accession>
<dbReference type="AlphaFoldDB" id="A0A2R8EZS1"/>
<evidence type="ECO:0000313" key="2">
    <source>
        <dbReference type="Proteomes" id="UP000244889"/>
    </source>
</evidence>
<name>A0A2R8EZS1_ORITS</name>
<organism evidence="1 2">
    <name type="scientific">Orientia tsutsugamushi</name>
    <name type="common">Rickettsia tsutsugamushi</name>
    <dbReference type="NCBI Taxonomy" id="784"/>
    <lineage>
        <taxon>Bacteria</taxon>
        <taxon>Pseudomonadati</taxon>
        <taxon>Pseudomonadota</taxon>
        <taxon>Alphaproteobacteria</taxon>
        <taxon>Rickettsiales</taxon>
        <taxon>Rickettsiaceae</taxon>
        <taxon>Rickettsieae</taxon>
        <taxon>Orientia</taxon>
    </lineage>
</organism>
<dbReference type="EMBL" id="OOHR01000003">
    <property type="protein sequence ID" value="SPM44601.1"/>
    <property type="molecule type" value="Genomic_DNA"/>
</dbReference>
<sequence length="65" mass="7858">MEAKPEIREKYQQVISAIPKENLVYIDESGIEMSIMQKHCLLIKLQRHIKYKEEKMLIFINFYTL</sequence>
<evidence type="ECO:0000313" key="1">
    <source>
        <dbReference type="EMBL" id="SPM44601.1"/>
    </source>
</evidence>
<gene>
    <name evidence="1" type="ORF">FPW1038_01147</name>
</gene>
<proteinExistence type="predicted"/>